<feature type="region of interest" description="Disordered" evidence="1">
    <location>
        <begin position="1"/>
        <end position="28"/>
    </location>
</feature>
<comment type="caution">
    <text evidence="2">The sequence shown here is derived from an EMBL/GenBank/DDBJ whole genome shotgun (WGS) entry which is preliminary data.</text>
</comment>
<reference evidence="2 3" key="1">
    <citation type="submission" date="2019-05" db="EMBL/GenBank/DDBJ databases">
        <title>Another draft genome of Portunus trituberculatus and its Hox gene families provides insights of decapod evolution.</title>
        <authorList>
            <person name="Jeong J.-H."/>
            <person name="Song I."/>
            <person name="Kim S."/>
            <person name="Choi T."/>
            <person name="Kim D."/>
            <person name="Ryu S."/>
            <person name="Kim W."/>
        </authorList>
    </citation>
    <scope>NUCLEOTIDE SEQUENCE [LARGE SCALE GENOMIC DNA]</scope>
    <source>
        <tissue evidence="2">Muscle</tissue>
    </source>
</reference>
<keyword evidence="3" id="KW-1185">Reference proteome</keyword>
<evidence type="ECO:0000313" key="2">
    <source>
        <dbReference type="EMBL" id="MPC83022.1"/>
    </source>
</evidence>
<evidence type="ECO:0000313" key="3">
    <source>
        <dbReference type="Proteomes" id="UP000324222"/>
    </source>
</evidence>
<dbReference type="Proteomes" id="UP000324222">
    <property type="component" value="Unassembled WGS sequence"/>
</dbReference>
<organism evidence="2 3">
    <name type="scientific">Portunus trituberculatus</name>
    <name type="common">Swimming crab</name>
    <name type="synonym">Neptunus trituberculatus</name>
    <dbReference type="NCBI Taxonomy" id="210409"/>
    <lineage>
        <taxon>Eukaryota</taxon>
        <taxon>Metazoa</taxon>
        <taxon>Ecdysozoa</taxon>
        <taxon>Arthropoda</taxon>
        <taxon>Crustacea</taxon>
        <taxon>Multicrustacea</taxon>
        <taxon>Malacostraca</taxon>
        <taxon>Eumalacostraca</taxon>
        <taxon>Eucarida</taxon>
        <taxon>Decapoda</taxon>
        <taxon>Pleocyemata</taxon>
        <taxon>Brachyura</taxon>
        <taxon>Eubrachyura</taxon>
        <taxon>Portunoidea</taxon>
        <taxon>Portunidae</taxon>
        <taxon>Portuninae</taxon>
        <taxon>Portunus</taxon>
    </lineage>
</organism>
<dbReference type="AlphaFoldDB" id="A0A5B7IGQ4"/>
<dbReference type="EMBL" id="VSRR010061294">
    <property type="protein sequence ID" value="MPC83022.1"/>
    <property type="molecule type" value="Genomic_DNA"/>
</dbReference>
<proteinExistence type="predicted"/>
<gene>
    <name evidence="2" type="ORF">E2C01_077711</name>
</gene>
<protein>
    <submittedName>
        <fullName evidence="2">Uncharacterized protein</fullName>
    </submittedName>
</protein>
<accession>A0A5B7IGQ4</accession>
<sequence length="60" mass="6597">MHNNTTATTRQHRPHEEHKQGRMSNAAPLVRGLVARSLARSLLSPPCRGLRLDPTATTEG</sequence>
<name>A0A5B7IGQ4_PORTR</name>
<evidence type="ECO:0000256" key="1">
    <source>
        <dbReference type="SAM" id="MobiDB-lite"/>
    </source>
</evidence>